<dbReference type="GeneID" id="54490410"/>
<accession>A0A6A6WFC1</accession>
<dbReference type="EMBL" id="ML996569">
    <property type="protein sequence ID" value="KAF2759811.1"/>
    <property type="molecule type" value="Genomic_DNA"/>
</dbReference>
<proteinExistence type="predicted"/>
<reference evidence="1" key="1">
    <citation type="journal article" date="2020" name="Stud. Mycol.">
        <title>101 Dothideomycetes genomes: a test case for predicting lifestyles and emergence of pathogens.</title>
        <authorList>
            <person name="Haridas S."/>
            <person name="Albert R."/>
            <person name="Binder M."/>
            <person name="Bloem J."/>
            <person name="Labutti K."/>
            <person name="Salamov A."/>
            <person name="Andreopoulos B."/>
            <person name="Baker S."/>
            <person name="Barry K."/>
            <person name="Bills G."/>
            <person name="Bluhm B."/>
            <person name="Cannon C."/>
            <person name="Castanera R."/>
            <person name="Culley D."/>
            <person name="Daum C."/>
            <person name="Ezra D."/>
            <person name="Gonzalez J."/>
            <person name="Henrissat B."/>
            <person name="Kuo A."/>
            <person name="Liang C."/>
            <person name="Lipzen A."/>
            <person name="Lutzoni F."/>
            <person name="Magnuson J."/>
            <person name="Mondo S."/>
            <person name="Nolan M."/>
            <person name="Ohm R."/>
            <person name="Pangilinan J."/>
            <person name="Park H.-J."/>
            <person name="Ramirez L."/>
            <person name="Alfaro M."/>
            <person name="Sun H."/>
            <person name="Tritt A."/>
            <person name="Yoshinaga Y."/>
            <person name="Zwiers L.-H."/>
            <person name="Turgeon B."/>
            <person name="Goodwin S."/>
            <person name="Spatafora J."/>
            <person name="Crous P."/>
            <person name="Grigoriev I."/>
        </authorList>
    </citation>
    <scope>NUCLEOTIDE SEQUENCE</scope>
    <source>
        <strain evidence="1">CBS 121739</strain>
    </source>
</reference>
<evidence type="ECO:0000313" key="2">
    <source>
        <dbReference type="Proteomes" id="UP000799437"/>
    </source>
</evidence>
<dbReference type="AlphaFoldDB" id="A0A6A6WFC1"/>
<dbReference type="Proteomes" id="UP000799437">
    <property type="component" value="Unassembled WGS sequence"/>
</dbReference>
<evidence type="ECO:0000313" key="1">
    <source>
        <dbReference type="EMBL" id="KAF2759811.1"/>
    </source>
</evidence>
<gene>
    <name evidence="1" type="ORF">EJ05DRAFT_537041</name>
</gene>
<dbReference type="RefSeq" id="XP_033602262.1">
    <property type="nucleotide sequence ID" value="XM_033749356.1"/>
</dbReference>
<keyword evidence="2" id="KW-1185">Reference proteome</keyword>
<name>A0A6A6WFC1_9PEZI</name>
<sequence>MTFATVQKTSRVADTCYAPQLRQLQEHDLDLGLPVEEHRDRVRRIWQGWLAAGSAGVEPAQRLGRMLDAFAGRRSIATRRAISHGRFRIAVDAEAQRGQATPTQTGLSIGNQKRLGDWGCVTRRWARRTALLFLVSSVICRPVEVLGGSGKGQKGSKL</sequence>
<protein>
    <submittedName>
        <fullName evidence="1">Uncharacterized protein</fullName>
    </submittedName>
</protein>
<organism evidence="1 2">
    <name type="scientific">Pseudovirgaria hyperparasitica</name>
    <dbReference type="NCBI Taxonomy" id="470096"/>
    <lineage>
        <taxon>Eukaryota</taxon>
        <taxon>Fungi</taxon>
        <taxon>Dikarya</taxon>
        <taxon>Ascomycota</taxon>
        <taxon>Pezizomycotina</taxon>
        <taxon>Dothideomycetes</taxon>
        <taxon>Dothideomycetes incertae sedis</taxon>
        <taxon>Acrospermales</taxon>
        <taxon>Acrospermaceae</taxon>
        <taxon>Pseudovirgaria</taxon>
    </lineage>
</organism>